<dbReference type="PANTHER" id="PTHR23418:SF0">
    <property type="entry name" value="ACIREDUCTONE DIOXYGENASE"/>
    <property type="match status" value="1"/>
</dbReference>
<dbReference type="GO" id="GO:0005506">
    <property type="term" value="F:iron ion binding"/>
    <property type="evidence" value="ECO:0007669"/>
    <property type="project" value="UniProtKB-UniRule"/>
</dbReference>
<proteinExistence type="inferred from homology"/>
<dbReference type="HAMAP" id="MF_01682">
    <property type="entry name" value="Salvage_MtnD"/>
    <property type="match status" value="1"/>
</dbReference>
<dbReference type="Proteomes" id="UP000064189">
    <property type="component" value="Unassembled WGS sequence"/>
</dbReference>
<comment type="subunit">
    <text evidence="9">Monomer.</text>
</comment>
<dbReference type="EC" id="1.13.11.54" evidence="9"/>
<feature type="site" description="May play a role in transmitting local conformational changes" evidence="9">
    <location>
        <position position="104"/>
    </location>
</feature>
<evidence type="ECO:0000256" key="5">
    <source>
        <dbReference type="ARBA" id="ARBA00022964"/>
    </source>
</evidence>
<dbReference type="EMBL" id="LNNH01000004">
    <property type="protein sequence ID" value="KWW22409.1"/>
    <property type="molecule type" value="Genomic_DNA"/>
</dbReference>
<dbReference type="GO" id="GO:0019284">
    <property type="term" value="P:L-methionine salvage from S-adenosylmethionine"/>
    <property type="evidence" value="ECO:0007669"/>
    <property type="project" value="InterPro"/>
</dbReference>
<evidence type="ECO:0000313" key="10">
    <source>
        <dbReference type="EMBL" id="KWW22409.1"/>
    </source>
</evidence>
<feature type="binding site" evidence="9">
    <location>
        <position position="99"/>
    </location>
    <ligand>
        <name>Fe(2+)</name>
        <dbReference type="ChEBI" id="CHEBI:29033"/>
    </ligand>
</feature>
<gene>
    <name evidence="9" type="primary">mtnD</name>
    <name evidence="10" type="ORF">AS888_12800</name>
</gene>
<dbReference type="GO" id="GO:0010309">
    <property type="term" value="F:acireductone dioxygenase [iron(II)-requiring] activity"/>
    <property type="evidence" value="ECO:0007669"/>
    <property type="project" value="UniProtKB-UniRule"/>
</dbReference>
<sequence>MATIRLHETNEVIENGEQVKSFLETQGVIYEQWDISKLPSHLVEKYDLTDADKEEILSAFQTEIAEISERRGYKAHDIITLSDTTPNLDQLLENFKHEHHHEDDEVRFIAGGTSIFAIEGTDDRWFDVRLKPGDLISVPESTRHYFTLAEDRKTVAVRIFVTKAGWVPIYDKDEVQA</sequence>
<dbReference type="UniPathway" id="UPA00904">
    <property type="reaction ID" value="UER00878"/>
</dbReference>
<evidence type="ECO:0000256" key="9">
    <source>
        <dbReference type="HAMAP-Rule" id="MF_01682"/>
    </source>
</evidence>
<dbReference type="Pfam" id="PF03079">
    <property type="entry name" value="ARD"/>
    <property type="match status" value="1"/>
</dbReference>
<keyword evidence="6 9" id="KW-0560">Oxidoreductase</keyword>
<comment type="pathway">
    <text evidence="9">Amino-acid biosynthesis; L-methionine biosynthesis via salvage pathway; L-methionine from S-methyl-5-thio-alpha-D-ribose 1-phosphate: step 5/6.</text>
</comment>
<evidence type="ECO:0000256" key="6">
    <source>
        <dbReference type="ARBA" id="ARBA00023002"/>
    </source>
</evidence>
<dbReference type="RefSeq" id="WP_061140454.1">
    <property type="nucleotide sequence ID" value="NZ_LNNH01000004.1"/>
</dbReference>
<accession>A0A120GR57</accession>
<reference evidence="10 11" key="1">
    <citation type="submission" date="2015-11" db="EMBL/GenBank/DDBJ databases">
        <title>Genome Sequence of Bacillus simplex strain VanAntwerpen2.</title>
        <authorList>
            <person name="Couger M.B."/>
        </authorList>
    </citation>
    <scope>NUCLEOTIDE SEQUENCE [LARGE SCALE GENOMIC DNA]</scope>
    <source>
        <strain evidence="10 11">VanAntwerpen02</strain>
    </source>
</reference>
<keyword evidence="8 9" id="KW-0486">Methionine biosynthesis</keyword>
<dbReference type="InterPro" id="IPR011051">
    <property type="entry name" value="RmlC_Cupin_sf"/>
</dbReference>
<feature type="binding site" evidence="9">
    <location>
        <position position="101"/>
    </location>
    <ligand>
        <name>Ni(2+)</name>
        <dbReference type="ChEBI" id="CHEBI:49786"/>
    </ligand>
</feature>
<name>A0A120GR57_9BACI</name>
<comment type="cofactor">
    <cofactor evidence="9">
        <name>Fe(2+)</name>
        <dbReference type="ChEBI" id="CHEBI:29033"/>
    </cofactor>
    <text evidence="9">Binds 1 Fe(2+) cation per monomer.</text>
</comment>
<keyword evidence="5 9" id="KW-0223">Dioxygenase</keyword>
<dbReference type="InterPro" id="IPR004313">
    <property type="entry name" value="ARD"/>
</dbReference>
<keyword evidence="3 9" id="KW-0028">Amino-acid biosynthesis</keyword>
<keyword evidence="7 9" id="KW-0408">Iron</keyword>
<protein>
    <recommendedName>
        <fullName evidence="9">Acireductone dioxygenase</fullName>
    </recommendedName>
    <alternativeName>
        <fullName evidence="9">1,2-dihydroxy-3-keto-5-methylthiopentene dioxygenase</fullName>
        <shortName evidence="9">DHK-MTPene dioxygenase</shortName>
    </alternativeName>
    <alternativeName>
        <fullName evidence="9">Acireductone dioxygenase (Fe(2+)-requiring)</fullName>
        <shortName evidence="9">ARD'</shortName>
        <shortName evidence="9">Fe-ARD</shortName>
        <ecNumber evidence="9">1.13.11.54</ecNumber>
    </alternativeName>
    <alternativeName>
        <fullName evidence="9">Acireductone dioxygenase (Ni(2+)-requiring)</fullName>
        <shortName evidence="9">ARD</shortName>
        <shortName evidence="9">Ni-ARD</shortName>
        <ecNumber evidence="9">1.13.11.53</ecNumber>
    </alternativeName>
</protein>
<feature type="binding site" evidence="9">
    <location>
        <position position="99"/>
    </location>
    <ligand>
        <name>Ni(2+)</name>
        <dbReference type="ChEBI" id="CHEBI:49786"/>
    </ligand>
</feature>
<evidence type="ECO:0000256" key="3">
    <source>
        <dbReference type="ARBA" id="ARBA00022605"/>
    </source>
</evidence>
<dbReference type="PANTHER" id="PTHR23418">
    <property type="entry name" value="ACIREDUCTONE DIOXYGENASE"/>
    <property type="match status" value="1"/>
</dbReference>
<feature type="binding site" evidence="9">
    <location>
        <position position="105"/>
    </location>
    <ligand>
        <name>Fe(2+)</name>
        <dbReference type="ChEBI" id="CHEBI:29033"/>
    </ligand>
</feature>
<evidence type="ECO:0000256" key="7">
    <source>
        <dbReference type="ARBA" id="ARBA00023004"/>
    </source>
</evidence>
<keyword evidence="11" id="KW-1185">Reference proteome</keyword>
<evidence type="ECO:0000256" key="8">
    <source>
        <dbReference type="ARBA" id="ARBA00023167"/>
    </source>
</evidence>
<dbReference type="GO" id="GO:0016151">
    <property type="term" value="F:nickel cation binding"/>
    <property type="evidence" value="ECO:0007669"/>
    <property type="project" value="UniProtKB-UniRule"/>
</dbReference>
<dbReference type="GO" id="GO:0010308">
    <property type="term" value="F:acireductone dioxygenase (Ni2+-requiring) activity"/>
    <property type="evidence" value="ECO:0007669"/>
    <property type="project" value="UniProtKB-UniRule"/>
</dbReference>
<dbReference type="SUPFAM" id="SSF51182">
    <property type="entry name" value="RmlC-like cupins"/>
    <property type="match status" value="1"/>
</dbReference>
<comment type="similarity">
    <text evidence="9">Belongs to the acireductone dioxygenase (ARD) family.</text>
</comment>
<comment type="catalytic activity">
    <reaction evidence="1 9">
        <text>1,2-dihydroxy-5-(methylsulfanyl)pent-1-en-3-one + O2 = 4-methylsulfanyl-2-oxobutanoate + formate + 2 H(+)</text>
        <dbReference type="Rhea" id="RHEA:24504"/>
        <dbReference type="ChEBI" id="CHEBI:15378"/>
        <dbReference type="ChEBI" id="CHEBI:15379"/>
        <dbReference type="ChEBI" id="CHEBI:15740"/>
        <dbReference type="ChEBI" id="CHEBI:16723"/>
        <dbReference type="ChEBI" id="CHEBI:49252"/>
        <dbReference type="EC" id="1.13.11.54"/>
    </reaction>
</comment>
<dbReference type="EC" id="1.13.11.53" evidence="9"/>
<dbReference type="CDD" id="cd02232">
    <property type="entry name" value="cupin_ARD"/>
    <property type="match status" value="1"/>
</dbReference>
<keyword evidence="4 9" id="KW-0479">Metal-binding</keyword>
<comment type="function">
    <text evidence="9">Catalyzes 2 different reactions between oxygene and the acireductone 1,2-dihydroxy-3-keto-5-methylthiopentene (DHK-MTPene) depending upon the metal bound in the active site. Fe-containing acireductone dioxygenase (Fe-ARD) produces formate and 2-keto-4-methylthiobutyrate (KMTB), the alpha-ketoacid precursor of methionine in the methionine recycle pathway. Ni-containing acireductone dioxygenase (Ni-ARD) produces methylthiopropionate, carbon monoxide and formate, and does not lie on the methionine recycle pathway.</text>
</comment>
<feature type="site" description="Important to generate the dianion" evidence="9">
    <location>
        <position position="107"/>
    </location>
</feature>
<evidence type="ECO:0000256" key="1">
    <source>
        <dbReference type="ARBA" id="ARBA00000428"/>
    </source>
</evidence>
<dbReference type="InterPro" id="IPR023956">
    <property type="entry name" value="ARD_bac"/>
</dbReference>
<comment type="catalytic activity">
    <reaction evidence="9">
        <text>1,2-dihydroxy-5-(methylsulfanyl)pent-1-en-3-one + O2 = 3-(methylsulfanyl)propanoate + CO + formate + 2 H(+)</text>
        <dbReference type="Rhea" id="RHEA:14161"/>
        <dbReference type="ChEBI" id="CHEBI:15378"/>
        <dbReference type="ChEBI" id="CHEBI:15379"/>
        <dbReference type="ChEBI" id="CHEBI:15740"/>
        <dbReference type="ChEBI" id="CHEBI:17245"/>
        <dbReference type="ChEBI" id="CHEBI:49016"/>
        <dbReference type="ChEBI" id="CHEBI:49252"/>
        <dbReference type="EC" id="1.13.11.53"/>
    </reaction>
</comment>
<dbReference type="GO" id="GO:0019509">
    <property type="term" value="P:L-methionine salvage from methylthioadenosine"/>
    <property type="evidence" value="ECO:0007669"/>
    <property type="project" value="UniProtKB-UniRule"/>
</dbReference>
<feature type="binding site" evidence="9">
    <location>
        <position position="101"/>
    </location>
    <ligand>
        <name>Fe(2+)</name>
        <dbReference type="ChEBI" id="CHEBI:29033"/>
    </ligand>
</feature>
<dbReference type="InterPro" id="IPR014710">
    <property type="entry name" value="RmlC-like_jellyroll"/>
</dbReference>
<evidence type="ECO:0000313" key="11">
    <source>
        <dbReference type="Proteomes" id="UP000064189"/>
    </source>
</evidence>
<dbReference type="Gene3D" id="2.60.120.10">
    <property type="entry name" value="Jelly Rolls"/>
    <property type="match status" value="1"/>
</dbReference>
<dbReference type="AlphaFoldDB" id="A0A120GR57"/>
<evidence type="ECO:0000256" key="2">
    <source>
        <dbReference type="ARBA" id="ARBA00022596"/>
    </source>
</evidence>
<comment type="caution">
    <text evidence="10">The sequence shown here is derived from an EMBL/GenBank/DDBJ whole genome shotgun (WGS) entry which is preliminary data.</text>
</comment>
<feature type="binding site" evidence="9">
    <location>
        <position position="144"/>
    </location>
    <ligand>
        <name>Fe(2+)</name>
        <dbReference type="ChEBI" id="CHEBI:29033"/>
    </ligand>
</feature>
<evidence type="ECO:0000256" key="4">
    <source>
        <dbReference type="ARBA" id="ARBA00022723"/>
    </source>
</evidence>
<comment type="cofactor">
    <cofactor evidence="9">
        <name>Ni(2+)</name>
        <dbReference type="ChEBI" id="CHEBI:49786"/>
    </cofactor>
    <text evidence="9">Binds 1 nickel ion per monomer.</text>
</comment>
<feature type="site" description="May play a role in metal incorporation in vivo" evidence="9">
    <location>
        <position position="98"/>
    </location>
</feature>
<feature type="binding site" evidence="9">
    <location>
        <position position="144"/>
    </location>
    <ligand>
        <name>Ni(2+)</name>
        <dbReference type="ChEBI" id="CHEBI:49786"/>
    </ligand>
</feature>
<organism evidence="10 11">
    <name type="scientific">Peribacillus simplex</name>
    <dbReference type="NCBI Taxonomy" id="1478"/>
    <lineage>
        <taxon>Bacteria</taxon>
        <taxon>Bacillati</taxon>
        <taxon>Bacillota</taxon>
        <taxon>Bacilli</taxon>
        <taxon>Bacillales</taxon>
        <taxon>Bacillaceae</taxon>
        <taxon>Peribacillus</taxon>
    </lineage>
</organism>
<feature type="binding site" evidence="9">
    <location>
        <position position="105"/>
    </location>
    <ligand>
        <name>Ni(2+)</name>
        <dbReference type="ChEBI" id="CHEBI:49786"/>
    </ligand>
</feature>
<keyword evidence="2 9" id="KW-0533">Nickel</keyword>